<dbReference type="GO" id="GO:0005737">
    <property type="term" value="C:cytoplasm"/>
    <property type="evidence" value="ECO:0007669"/>
    <property type="project" value="TreeGrafter"/>
</dbReference>
<dbReference type="Gene3D" id="3.30.590.10">
    <property type="entry name" value="Glutamine synthetase/guanido kinase, catalytic domain"/>
    <property type="match status" value="1"/>
</dbReference>
<reference evidence="5 6" key="1">
    <citation type="journal article" date="2018" name="Mar. Genomics">
        <title>Complete genome sequence of Marinifilaceae bacterium strain SPP2, isolated from the Antarctic marine sediment.</title>
        <authorList>
            <person name="Watanabe M."/>
            <person name="Kojima H."/>
            <person name="Fukui M."/>
        </authorList>
    </citation>
    <scope>NUCLEOTIDE SEQUENCE [LARGE SCALE GENOMIC DNA]</scope>
    <source>
        <strain evidence="5 6">SPP2</strain>
    </source>
</reference>
<dbReference type="Pfam" id="PF03951">
    <property type="entry name" value="Gln-synt_N"/>
    <property type="match status" value="1"/>
</dbReference>
<feature type="domain" description="GS catalytic" evidence="4">
    <location>
        <begin position="129"/>
        <end position="501"/>
    </location>
</feature>
<name>A0A1Y1CJ63_9BACT</name>
<dbReference type="Gene3D" id="3.10.20.70">
    <property type="entry name" value="Glutamine synthetase, N-terminal domain"/>
    <property type="match status" value="1"/>
</dbReference>
<proteinExistence type="inferred from homology"/>
<dbReference type="RefSeq" id="WP_096429280.1">
    <property type="nucleotide sequence ID" value="NZ_AP018042.1"/>
</dbReference>
<dbReference type="SUPFAM" id="SSF55931">
    <property type="entry name" value="Glutamine synthetase/guanido kinase"/>
    <property type="match status" value="1"/>
</dbReference>
<keyword evidence="6" id="KW-1185">Reference proteome</keyword>
<dbReference type="GO" id="GO:0006542">
    <property type="term" value="P:glutamine biosynthetic process"/>
    <property type="evidence" value="ECO:0007669"/>
    <property type="project" value="InterPro"/>
</dbReference>
<dbReference type="GO" id="GO:0004356">
    <property type="term" value="F:glutamine synthetase activity"/>
    <property type="evidence" value="ECO:0007669"/>
    <property type="project" value="InterPro"/>
</dbReference>
<sequence length="501" mass="55967">MTRDEYLMDPNKLVQFLQKPSCEFTKEDLVRYIAENGIKMINFRYVAEDGKLKTLNFIITGKSHLDSILSSGERVDGSSLFSYIGAGSSDLYVIPRFKTAFVNPFSEVPSLDVLCSFYNAEGKPLESAPEHILKKAHDTFKKSTGLTFKAMGELEYYIKSPNHTLYTDVDQKGYHSSQPFTKWENLRREAMVLIAQCGGKIKYGHSEVGNFTAGDDGFEQHEIEFLPVEAEDAVDQLVVAKWIVRMLAARENALVSWAPKITVGKAGSGLHIHMLVEKDGKNICIENGKLGDTAKKMIAGIMKLSGALTAFGNTIPTSYLRLVPHQEAPTYVCWGDRNRSVLVRVPLGWVGATGMIKSVNPLEPEDSRDFSGKQTFEFRVPDGSADVYSLMAGLIVAGQHGLEMENGLQMAEELYADVDIFAPHYKEKLDSLEQLPNCCWESADCLLEQRGIFEQNGIFPKGTIDAVVKKLKLYEDNGLNDRILGNEDRIMEIVNDYIHCM</sequence>
<reference evidence="6" key="2">
    <citation type="journal article" date="2020" name="Antonie Van Leeuwenhoek">
        <title>Labilibaculum antarcticum sp. nov., a novel facultative anaerobic, psychrotorelant bacterium isolated from marine sediment of Antarctica.</title>
        <authorList>
            <person name="Watanabe M."/>
            <person name="Kojima H."/>
            <person name="Fukui M."/>
        </authorList>
    </citation>
    <scope>NUCLEOTIDE SEQUENCE [LARGE SCALE GENOMIC DNA]</scope>
    <source>
        <strain evidence="6">SPP2</strain>
    </source>
</reference>
<organism evidence="5 6">
    <name type="scientific">Labilibaculum antarcticum</name>
    <dbReference type="NCBI Taxonomy" id="1717717"/>
    <lineage>
        <taxon>Bacteria</taxon>
        <taxon>Pseudomonadati</taxon>
        <taxon>Bacteroidota</taxon>
        <taxon>Bacteroidia</taxon>
        <taxon>Marinilabiliales</taxon>
        <taxon>Marinifilaceae</taxon>
        <taxon>Labilibaculum</taxon>
    </lineage>
</organism>
<evidence type="ECO:0000256" key="1">
    <source>
        <dbReference type="ARBA" id="ARBA00009897"/>
    </source>
</evidence>
<dbReference type="PANTHER" id="PTHR43407:SF1">
    <property type="entry name" value="LENGSIN"/>
    <property type="match status" value="1"/>
</dbReference>
<evidence type="ECO:0000259" key="4">
    <source>
        <dbReference type="PROSITE" id="PS51987"/>
    </source>
</evidence>
<accession>A0A1Y1CJ63</accession>
<dbReference type="AlphaFoldDB" id="A0A1Y1CJ63"/>
<dbReference type="PANTHER" id="PTHR43407">
    <property type="entry name" value="GLUTAMINE SYNTHETASE"/>
    <property type="match status" value="1"/>
</dbReference>
<dbReference type="Pfam" id="PF00120">
    <property type="entry name" value="Gln-synt_C"/>
    <property type="match status" value="1"/>
</dbReference>
<comment type="similarity">
    <text evidence="1 2 3">Belongs to the glutamine synthetase family.</text>
</comment>
<dbReference type="InterPro" id="IPR008147">
    <property type="entry name" value="Gln_synt_N"/>
</dbReference>
<dbReference type="GO" id="GO:0019740">
    <property type="term" value="P:nitrogen utilization"/>
    <property type="evidence" value="ECO:0007669"/>
    <property type="project" value="TreeGrafter"/>
</dbReference>
<dbReference type="InterPro" id="IPR008146">
    <property type="entry name" value="Gln_synth_cat_dom"/>
</dbReference>
<protein>
    <submittedName>
        <fullName evidence="5">Glutamine synthetase</fullName>
    </submittedName>
</protein>
<evidence type="ECO:0000313" key="6">
    <source>
        <dbReference type="Proteomes" id="UP000218267"/>
    </source>
</evidence>
<dbReference type="InterPro" id="IPR014746">
    <property type="entry name" value="Gln_synth/guanido_kin_cat_dom"/>
</dbReference>
<dbReference type="EMBL" id="AP018042">
    <property type="protein sequence ID" value="BAX80426.1"/>
    <property type="molecule type" value="Genomic_DNA"/>
</dbReference>
<evidence type="ECO:0000256" key="2">
    <source>
        <dbReference type="PROSITE-ProRule" id="PRU01331"/>
    </source>
</evidence>
<dbReference type="Proteomes" id="UP000218267">
    <property type="component" value="Chromosome"/>
</dbReference>
<dbReference type="KEGG" id="mbas:ALGA_2083"/>
<evidence type="ECO:0000256" key="3">
    <source>
        <dbReference type="RuleBase" id="RU000384"/>
    </source>
</evidence>
<dbReference type="GO" id="GO:0016020">
    <property type="term" value="C:membrane"/>
    <property type="evidence" value="ECO:0007669"/>
    <property type="project" value="TreeGrafter"/>
</dbReference>
<evidence type="ECO:0000313" key="5">
    <source>
        <dbReference type="EMBL" id="BAX80426.1"/>
    </source>
</evidence>
<dbReference type="OrthoDB" id="9807095at2"/>
<dbReference type="SUPFAM" id="SSF54368">
    <property type="entry name" value="Glutamine synthetase, N-terminal domain"/>
    <property type="match status" value="1"/>
</dbReference>
<dbReference type="InterPro" id="IPR036651">
    <property type="entry name" value="Gln_synt_N_sf"/>
</dbReference>
<dbReference type="SMART" id="SM01230">
    <property type="entry name" value="Gln-synt_C"/>
    <property type="match status" value="1"/>
</dbReference>
<gene>
    <name evidence="5" type="ORF">ALGA_2083</name>
</gene>
<dbReference type="PROSITE" id="PS51987">
    <property type="entry name" value="GS_CATALYTIC"/>
    <property type="match status" value="1"/>
</dbReference>